<dbReference type="InterPro" id="IPR001609">
    <property type="entry name" value="Myosin_head_motor_dom-like"/>
</dbReference>
<keyword evidence="3 10" id="KW-0547">Nucleotide-binding</keyword>
<evidence type="ECO:0000256" key="4">
    <source>
        <dbReference type="ARBA" id="ARBA00022840"/>
    </source>
</evidence>
<dbReference type="GO" id="GO:0000146">
    <property type="term" value="F:microfilament motor activity"/>
    <property type="evidence" value="ECO:0007669"/>
    <property type="project" value="TreeGrafter"/>
</dbReference>
<dbReference type="PROSITE" id="PS50096">
    <property type="entry name" value="IQ"/>
    <property type="match status" value="5"/>
</dbReference>
<evidence type="ECO:0000313" key="15">
    <source>
        <dbReference type="EMBL" id="ORX55931.1"/>
    </source>
</evidence>
<evidence type="ECO:0000256" key="2">
    <source>
        <dbReference type="ARBA" id="ARBA00022737"/>
    </source>
</evidence>
<keyword evidence="7 10" id="KW-0518">Myosin</keyword>
<dbReference type="Gene3D" id="1.20.120.720">
    <property type="entry name" value="Myosin VI head, motor domain, U50 subdomain"/>
    <property type="match status" value="1"/>
</dbReference>
<comment type="similarity">
    <text evidence="1 10">Belongs to the TRAFAC class myosin-kinesin ATPase superfamily. Myosin family.</text>
</comment>
<dbReference type="InterPro" id="IPR002710">
    <property type="entry name" value="Dilute_dom"/>
</dbReference>
<keyword evidence="2" id="KW-0677">Repeat</keyword>
<dbReference type="InterPro" id="IPR000048">
    <property type="entry name" value="IQ_motif_EF-hand-BS"/>
</dbReference>
<feature type="compositionally biased region" description="Polar residues" evidence="12">
    <location>
        <begin position="1282"/>
        <end position="1291"/>
    </location>
</feature>
<gene>
    <name evidence="15" type="ORF">BCR36DRAFT_367767</name>
</gene>
<organism evidence="15 16">
    <name type="scientific">Piromyces finnis</name>
    <dbReference type="NCBI Taxonomy" id="1754191"/>
    <lineage>
        <taxon>Eukaryota</taxon>
        <taxon>Fungi</taxon>
        <taxon>Fungi incertae sedis</taxon>
        <taxon>Chytridiomycota</taxon>
        <taxon>Chytridiomycota incertae sedis</taxon>
        <taxon>Neocallimastigomycetes</taxon>
        <taxon>Neocallimastigales</taxon>
        <taxon>Neocallimastigaceae</taxon>
        <taxon>Piromyces</taxon>
    </lineage>
</organism>
<dbReference type="GO" id="GO:0007015">
    <property type="term" value="P:actin filament organization"/>
    <property type="evidence" value="ECO:0007669"/>
    <property type="project" value="TreeGrafter"/>
</dbReference>
<dbReference type="Pfam" id="PF00063">
    <property type="entry name" value="Myosin_head"/>
    <property type="match status" value="1"/>
</dbReference>
<dbReference type="Pfam" id="PF00612">
    <property type="entry name" value="IQ"/>
    <property type="match status" value="3"/>
</dbReference>
<feature type="compositionally biased region" description="Polar residues" evidence="12">
    <location>
        <begin position="1177"/>
        <end position="1210"/>
    </location>
</feature>
<evidence type="ECO:0000256" key="7">
    <source>
        <dbReference type="ARBA" id="ARBA00023123"/>
    </source>
</evidence>
<evidence type="ECO:0000256" key="11">
    <source>
        <dbReference type="SAM" id="Coils"/>
    </source>
</evidence>
<dbReference type="GO" id="GO:0016020">
    <property type="term" value="C:membrane"/>
    <property type="evidence" value="ECO:0007669"/>
    <property type="project" value="TreeGrafter"/>
</dbReference>
<dbReference type="Gene3D" id="3.40.850.10">
    <property type="entry name" value="Kinesin motor domain"/>
    <property type="match status" value="1"/>
</dbReference>
<feature type="compositionally biased region" description="Polar residues" evidence="12">
    <location>
        <begin position="1256"/>
        <end position="1274"/>
    </location>
</feature>
<dbReference type="CDD" id="cd01380">
    <property type="entry name" value="MYSc_Myo5"/>
    <property type="match status" value="1"/>
</dbReference>
<reference evidence="15 16" key="1">
    <citation type="submission" date="2016-08" db="EMBL/GenBank/DDBJ databases">
        <title>Genomes of anaerobic fungi encode conserved fungal cellulosomes for biomass hydrolysis.</title>
        <authorList>
            <consortium name="DOE Joint Genome Institute"/>
            <person name="Haitjema C.H."/>
            <person name="Gilmore S.P."/>
            <person name="Henske J.K."/>
            <person name="Solomon K.V."/>
            <person name="De Groot R."/>
            <person name="Kuo A."/>
            <person name="Mondo S.J."/>
            <person name="Salamov A.A."/>
            <person name="Labutti K."/>
            <person name="Zhao Z."/>
            <person name="Chiniquy J."/>
            <person name="Barry K."/>
            <person name="Brewer H.M."/>
            <person name="Purvine S.O."/>
            <person name="Wright A.T."/>
            <person name="Boxma B."/>
            <person name="Van Alen T."/>
            <person name="Hackstein J.H."/>
            <person name="Baker S.E."/>
            <person name="Grigoriev I.V."/>
            <person name="O'Malley M.A."/>
        </authorList>
    </citation>
    <scope>NUCLEOTIDE SEQUENCE [LARGE SCALE GENOMIC DNA]</scope>
    <source>
        <strain evidence="16">finn</strain>
    </source>
</reference>
<keyword evidence="8 10" id="KW-0505">Motor protein</keyword>
<dbReference type="SMART" id="SM00015">
    <property type="entry name" value="IQ"/>
    <property type="match status" value="6"/>
</dbReference>
<dbReference type="GO" id="GO:0005737">
    <property type="term" value="C:cytoplasm"/>
    <property type="evidence" value="ECO:0007669"/>
    <property type="project" value="TreeGrafter"/>
</dbReference>
<sequence>MSQVDFYNQGTRVWFPDPTKGFVSGIVLSNEEVEGKIKIIFDIEGRDKKHELLLTKEEMKQGKNLPYLRNPPVLEGIDDLTLLSHLHEPAVLHNVKLRYSQEQIYTYSGIVLIALNPFQRLPIYTHDIMKAYSGKRRGELEPHLFAVAEEAYRNMLKEHRNQSIIVSGESGAGKTQSAKYIMRYFATVDDLDKNRANPESEDDGISMSEVEEAVLATNPIMEAFGNAKTTRNDNSSRFGKYIEIQFLKDPESNRVKICGAKTRTYLLEHSRLVFQPLTERNYHIFYQLCSGCPAAERKELGITSYDQYHYLNQGGEGTIPGVDDIEEFGVTQKALSAIGIPVSLQWSIFRLCAALLHIGNIEIMDARNDDSQINPFDPALEIAAKLLGVSPIDFSKWIVKKQIRTRMETIVANRKTYDAIVCRDSIAKFLYSKLFDWLVNMINKNLAYEKKPKDDLSFIGVLDIYGFEHFQKNSFEQFCINYANEKLQQEFNQHVFKLEQDEYVAEKIEWSFIDFNDNQPCIDMIESRFGILALLDEECRLPSGSDKSLISKLYQKFDNKESKFFNKPRFSQNEFTISHYALDVTYQIEGFIEKNKDTVSDEQLNLLQESSNEFIKEITQLPKDDTEETAPSSPPNKRMSLGFGNNSSSSMPSINKRMSFAFGSNPAIKRVGFKPKGHKSTLGSIFKSSLIELMTTIRSTDVHYIRCIKPNQAKEAFEFEPLMVLSQLRACGVLETIRISCAGYPTRWTFPEFIERYYLLINSKEWEFEDPKAFSMKIVNSTIKDNDKFQVGLTKIFFRTGMLAYLEKLRSDKLKKCVVFVQKNARRFVYQHRYKELKKSAIFVQNLIRSAIAKNKLRELSEQHSAIIIQKYVRRFLDKKHYDDMKKSALVLQTHIRSYFARKELVNLRRERAAIMIQKIFRGQRASHQYQQNRKDIIFVQSCIRRHFAHKEFRLLKAEAKSITYMKKLNYQLENKVFELSQSLTQKEKDNQQYEEKIKTMDSQIQIWKEKFERLDNRFKESSEQVNEGSAEQKREIAELKENRTQLEARITQLKNENSKIVMSKERELEELRRQLQHQIEENNKLRENMKAITKSSEDSTMVNQLKREVLSLKDQLQKSIVGKLKGEGPTEGYGTTENYLLDADERVGRPLTSGRQDRGRSKSNKRRPLAPPPTPSSAVSKTPQTRNILQSSQSAPSLPNLPSHQSTSISSPLVQNIETHPNVVVPITEAVRRKSMPPAKKEPTLTLVIPESKISDNNQSLNSAPISQNNTKNNIKRKSEPTLSTPVSAAPRLNNNVRNMEEECRLKILEDESLEHEIIEGLIMNLRIPLPSTQSVSARKDILFPAHIIGSCMQKLYNHGMLARLQVLSSKVMRSIQSLATRFEDDYVSCFWLSNTFELMCVLERIKLQEDGGKRMNLLYNNSQDVLNKISNDLEYLLVELYHGWMKELKKRISNMAVPAIIENQSLPNFFCNKSGGLWNKIKSAPQTSYTVDQLLTFLSKISMVLRCYFMEESIARQILCELMRILGVTAFNHLIMRKNFCTWKRGMQIQYNLSRLEEWCDEHQIPEGALHLERLVQAAKLLQLNKTTFRDIEIIFNVCYLLNSTQIKKLLSLYYPIDFENPVSSDILRSISKRSNSNSETNDNLLLDTEDSIFDRPPIRAVDKIDTSGMPTWTDLFLIKCLLEVD</sequence>
<evidence type="ECO:0008006" key="17">
    <source>
        <dbReference type="Google" id="ProtNLM"/>
    </source>
</evidence>
<evidence type="ECO:0000256" key="10">
    <source>
        <dbReference type="PROSITE-ProRule" id="PRU00782"/>
    </source>
</evidence>
<feature type="region of interest" description="Disordered" evidence="12">
    <location>
        <begin position="620"/>
        <end position="643"/>
    </location>
</feature>
<evidence type="ECO:0000256" key="5">
    <source>
        <dbReference type="ARBA" id="ARBA00022860"/>
    </source>
</evidence>
<name>A0A1Y1VHJ6_9FUNG</name>
<reference evidence="15 16" key="2">
    <citation type="submission" date="2016-08" db="EMBL/GenBank/DDBJ databases">
        <title>Pervasive Adenine N6-methylation of Active Genes in Fungi.</title>
        <authorList>
            <consortium name="DOE Joint Genome Institute"/>
            <person name="Mondo S.J."/>
            <person name="Dannebaum R.O."/>
            <person name="Kuo R.C."/>
            <person name="Labutti K."/>
            <person name="Haridas S."/>
            <person name="Kuo A."/>
            <person name="Salamov A."/>
            <person name="Ahrendt S.R."/>
            <person name="Lipzen A."/>
            <person name="Sullivan W."/>
            <person name="Andreopoulos W.B."/>
            <person name="Clum A."/>
            <person name="Lindquist E."/>
            <person name="Daum C."/>
            <person name="Ramamoorthy G.K."/>
            <person name="Gryganskyi A."/>
            <person name="Culley D."/>
            <person name="Magnuson J.K."/>
            <person name="James T.Y."/>
            <person name="O'Malley M.A."/>
            <person name="Stajich J.E."/>
            <person name="Spatafora J.W."/>
            <person name="Visel A."/>
            <person name="Grigoriev I.V."/>
        </authorList>
    </citation>
    <scope>NUCLEOTIDE SEQUENCE [LARGE SCALE GENOMIC DNA]</scope>
    <source>
        <strain evidence="16">finn</strain>
    </source>
</reference>
<keyword evidence="4 10" id="KW-0067">ATP-binding</keyword>
<dbReference type="PROSITE" id="PS51456">
    <property type="entry name" value="MYOSIN_MOTOR"/>
    <property type="match status" value="1"/>
</dbReference>
<protein>
    <recommendedName>
        <fullName evidence="17">Myosin-2</fullName>
    </recommendedName>
</protein>
<evidence type="ECO:0000256" key="3">
    <source>
        <dbReference type="ARBA" id="ARBA00022741"/>
    </source>
</evidence>
<dbReference type="EMBL" id="MCFH01000008">
    <property type="protein sequence ID" value="ORX55931.1"/>
    <property type="molecule type" value="Genomic_DNA"/>
</dbReference>
<dbReference type="STRING" id="1754191.A0A1Y1VHJ6"/>
<dbReference type="InterPro" id="IPR027417">
    <property type="entry name" value="P-loop_NTPase"/>
</dbReference>
<dbReference type="OrthoDB" id="6108017at2759"/>
<keyword evidence="5" id="KW-0112">Calmodulin-binding</keyword>
<dbReference type="FunFam" id="1.20.5.190:FF:000001">
    <property type="entry name" value="unconventional myosin-Va"/>
    <property type="match status" value="1"/>
</dbReference>
<evidence type="ECO:0000259" key="13">
    <source>
        <dbReference type="PROSITE" id="PS51126"/>
    </source>
</evidence>
<evidence type="ECO:0000256" key="8">
    <source>
        <dbReference type="ARBA" id="ARBA00023175"/>
    </source>
</evidence>
<keyword evidence="6 11" id="KW-0175">Coiled coil</keyword>
<dbReference type="SMART" id="SM01132">
    <property type="entry name" value="DIL"/>
    <property type="match status" value="1"/>
</dbReference>
<dbReference type="PROSITE" id="PS51126">
    <property type="entry name" value="DILUTE"/>
    <property type="match status" value="1"/>
</dbReference>
<dbReference type="InterPro" id="IPR036961">
    <property type="entry name" value="Kinesin_motor_dom_sf"/>
</dbReference>
<feature type="region of interest" description="Disordered" evidence="12">
    <location>
        <begin position="1235"/>
        <end position="1291"/>
    </location>
</feature>
<dbReference type="Gene3D" id="1.10.10.820">
    <property type="match status" value="1"/>
</dbReference>
<dbReference type="FunFam" id="3.40.850.10:FF:000101">
    <property type="entry name" value="Slow myosin heavy chain 2"/>
    <property type="match status" value="1"/>
</dbReference>
<dbReference type="GO" id="GO:0005516">
    <property type="term" value="F:calmodulin binding"/>
    <property type="evidence" value="ECO:0007669"/>
    <property type="project" value="UniProtKB-KW"/>
</dbReference>
<dbReference type="PANTHER" id="PTHR13140">
    <property type="entry name" value="MYOSIN"/>
    <property type="match status" value="1"/>
</dbReference>
<dbReference type="PANTHER" id="PTHR13140:SF706">
    <property type="entry name" value="DILUTE CLASS UNCONVENTIONAL MYOSIN, ISOFORM C"/>
    <property type="match status" value="1"/>
</dbReference>
<feature type="region of interest" description="Disordered" evidence="12">
    <location>
        <begin position="1124"/>
        <end position="1210"/>
    </location>
</feature>
<dbReference type="Pfam" id="PF01843">
    <property type="entry name" value="DIL"/>
    <property type="match status" value="1"/>
</dbReference>
<dbReference type="FunFam" id="1.10.10.820:FF:000001">
    <property type="entry name" value="Myosin heavy chain"/>
    <property type="match status" value="1"/>
</dbReference>
<feature type="domain" description="Dilute" evidence="13">
    <location>
        <begin position="1371"/>
        <end position="1639"/>
    </location>
</feature>
<evidence type="ECO:0000256" key="12">
    <source>
        <dbReference type="SAM" id="MobiDB-lite"/>
    </source>
</evidence>
<feature type="coiled-coil region" evidence="11">
    <location>
        <begin position="977"/>
        <end position="1096"/>
    </location>
</feature>
<dbReference type="GO" id="GO:0016459">
    <property type="term" value="C:myosin complex"/>
    <property type="evidence" value="ECO:0007669"/>
    <property type="project" value="UniProtKB-KW"/>
</dbReference>
<evidence type="ECO:0000256" key="9">
    <source>
        <dbReference type="ARBA" id="ARBA00023203"/>
    </source>
</evidence>
<proteinExistence type="inferred from homology"/>
<accession>A0A1Y1VHJ6</accession>
<feature type="region of interest" description="Actin-binding" evidence="10">
    <location>
        <begin position="690"/>
        <end position="712"/>
    </location>
</feature>
<dbReference type="InterPro" id="IPR036103">
    <property type="entry name" value="MYSc_Myo5"/>
</dbReference>
<evidence type="ECO:0000256" key="1">
    <source>
        <dbReference type="ARBA" id="ARBA00008314"/>
    </source>
</evidence>
<dbReference type="Proteomes" id="UP000193719">
    <property type="component" value="Unassembled WGS sequence"/>
</dbReference>
<keyword evidence="9 10" id="KW-0009">Actin-binding</keyword>
<dbReference type="PRINTS" id="PR00193">
    <property type="entry name" value="MYOSINHEAVY"/>
</dbReference>
<dbReference type="SUPFAM" id="SSF52540">
    <property type="entry name" value="P-loop containing nucleoside triphosphate hydrolases"/>
    <property type="match status" value="2"/>
</dbReference>
<dbReference type="GO" id="GO:0005524">
    <property type="term" value="F:ATP binding"/>
    <property type="evidence" value="ECO:0007669"/>
    <property type="project" value="UniProtKB-UniRule"/>
</dbReference>
<evidence type="ECO:0000259" key="14">
    <source>
        <dbReference type="PROSITE" id="PS51456"/>
    </source>
</evidence>
<feature type="domain" description="Myosin motor" evidence="14">
    <location>
        <begin position="75"/>
        <end position="811"/>
    </location>
</feature>
<dbReference type="SMART" id="SM00242">
    <property type="entry name" value="MYSc"/>
    <property type="match status" value="1"/>
</dbReference>
<evidence type="ECO:0000256" key="6">
    <source>
        <dbReference type="ARBA" id="ARBA00023054"/>
    </source>
</evidence>
<feature type="binding site" evidence="10">
    <location>
        <begin position="168"/>
        <end position="175"/>
    </location>
    <ligand>
        <name>ATP</name>
        <dbReference type="ChEBI" id="CHEBI:30616"/>
    </ligand>
</feature>
<evidence type="ECO:0000313" key="16">
    <source>
        <dbReference type="Proteomes" id="UP000193719"/>
    </source>
</evidence>
<dbReference type="GO" id="GO:0051015">
    <property type="term" value="F:actin filament binding"/>
    <property type="evidence" value="ECO:0007669"/>
    <property type="project" value="TreeGrafter"/>
</dbReference>
<keyword evidence="16" id="KW-1185">Reference proteome</keyword>
<dbReference type="Gene3D" id="6.20.240.20">
    <property type="match status" value="1"/>
</dbReference>
<comment type="caution">
    <text evidence="15">The sequence shown here is derived from an EMBL/GenBank/DDBJ whole genome shotgun (WGS) entry which is preliminary data.</text>
</comment>
<dbReference type="Gene3D" id="1.20.58.530">
    <property type="match status" value="1"/>
</dbReference>
<dbReference type="Gene3D" id="1.20.5.190">
    <property type="match status" value="3"/>
</dbReference>